<name>A0A517L1L6_9PEZI</name>
<evidence type="ECO:0000256" key="1">
    <source>
        <dbReference type="SAM" id="MobiDB-lite"/>
    </source>
</evidence>
<dbReference type="InterPro" id="IPR005804">
    <property type="entry name" value="FA_desaturase_dom"/>
</dbReference>
<feature type="transmembrane region" description="Helical" evidence="2">
    <location>
        <begin position="66"/>
        <end position="84"/>
    </location>
</feature>
<dbReference type="PANTHER" id="PTHR32100">
    <property type="entry name" value="OMEGA-6 FATTY ACID DESATURASE, CHLOROPLASTIC"/>
    <property type="match status" value="1"/>
</dbReference>
<accession>A0A517L1L6</accession>
<feature type="region of interest" description="Disordered" evidence="1">
    <location>
        <begin position="1"/>
        <end position="28"/>
    </location>
</feature>
<dbReference type="Proteomes" id="UP000316270">
    <property type="component" value="Chromosome 3"/>
</dbReference>
<evidence type="ECO:0000313" key="5">
    <source>
        <dbReference type="Proteomes" id="UP000316270"/>
    </source>
</evidence>
<keyword evidence="2" id="KW-0472">Membrane</keyword>
<dbReference type="EMBL" id="CP042187">
    <property type="protein sequence ID" value="QDS69532.1"/>
    <property type="molecule type" value="Genomic_DNA"/>
</dbReference>
<feature type="transmembrane region" description="Helical" evidence="2">
    <location>
        <begin position="253"/>
        <end position="274"/>
    </location>
</feature>
<dbReference type="InterPro" id="IPR012171">
    <property type="entry name" value="Fatty_acid_desaturase"/>
</dbReference>
<feature type="transmembrane region" description="Helical" evidence="2">
    <location>
        <begin position="90"/>
        <end position="111"/>
    </location>
</feature>
<dbReference type="OrthoDB" id="1461976at2759"/>
<sequence>MQGRDQAEPMSTAGPREGEIRQPSKGELQSTSMMTTVTISRLREAIPKHCFDRSATKSIAYLARDLILIAILAWSAFTVIPTIQSNWARFVLWQIYGFVQGLVGTGLWIIAHECGHGAFSANQTLNDWCGLFGHSLLLVPYHSWRITHHRHHNFVAHMDKDTAFVPRRVEEKTSTNPIIGSRLRTFLESAEDTPAFVLIQLLGHQFLGWPLHMVFNLSAGSKSAPDGVRLGIFNSSHFLPLGGLFTRAQWKKVLISDVGLVCVLSALHLFQQAFGTQMVLQMYFVPWFWVHHWLIAVTYLHHNHIDVPHFEDESWTFVKGASSTIDRDFGFIGEHLFHNIIETHVVHHFFPKIPFYHAREATRAIRPVLGESYNRDTTNLLVALWSTFRRCTFMEEVPSKDGSSMVRVWVKETLIVLDNLINASSN</sequence>
<evidence type="ECO:0000256" key="2">
    <source>
        <dbReference type="SAM" id="Phobius"/>
    </source>
</evidence>
<proteinExistence type="predicted"/>
<feature type="domain" description="Fatty acid desaturase" evidence="3">
    <location>
        <begin position="87"/>
        <end position="373"/>
    </location>
</feature>
<organism evidence="4 5">
    <name type="scientific">Venturia effusa</name>
    <dbReference type="NCBI Taxonomy" id="50376"/>
    <lineage>
        <taxon>Eukaryota</taxon>
        <taxon>Fungi</taxon>
        <taxon>Dikarya</taxon>
        <taxon>Ascomycota</taxon>
        <taxon>Pezizomycotina</taxon>
        <taxon>Dothideomycetes</taxon>
        <taxon>Pleosporomycetidae</taxon>
        <taxon>Venturiales</taxon>
        <taxon>Venturiaceae</taxon>
        <taxon>Venturia</taxon>
    </lineage>
</organism>
<keyword evidence="2" id="KW-1133">Transmembrane helix</keyword>
<keyword evidence="5" id="KW-1185">Reference proteome</keyword>
<protein>
    <recommendedName>
        <fullName evidence="3">Fatty acid desaturase domain-containing protein</fullName>
    </recommendedName>
</protein>
<dbReference type="STRING" id="50376.A0A517L1L6"/>
<dbReference type="AlphaFoldDB" id="A0A517L1L6"/>
<dbReference type="CDD" id="cd03507">
    <property type="entry name" value="Delta12-FADS-like"/>
    <property type="match status" value="1"/>
</dbReference>
<evidence type="ECO:0000313" key="4">
    <source>
        <dbReference type="EMBL" id="QDS69532.1"/>
    </source>
</evidence>
<reference evidence="4 5" key="1">
    <citation type="submission" date="2019-07" db="EMBL/GenBank/DDBJ databases">
        <title>Finished genome of Venturia effusa.</title>
        <authorList>
            <person name="Young C.A."/>
            <person name="Cox M.P."/>
            <person name="Ganley A.R.D."/>
            <person name="David W.J."/>
        </authorList>
    </citation>
    <scope>NUCLEOTIDE SEQUENCE [LARGE SCALE GENOMIC DNA]</scope>
    <source>
        <strain evidence="5">albino</strain>
    </source>
</reference>
<gene>
    <name evidence="4" type="ORF">FKW77_007591</name>
</gene>
<keyword evidence="2" id="KW-0812">Transmembrane</keyword>
<dbReference type="GO" id="GO:0006629">
    <property type="term" value="P:lipid metabolic process"/>
    <property type="evidence" value="ECO:0007669"/>
    <property type="project" value="InterPro"/>
</dbReference>
<dbReference type="GO" id="GO:0016491">
    <property type="term" value="F:oxidoreductase activity"/>
    <property type="evidence" value="ECO:0007669"/>
    <property type="project" value="InterPro"/>
</dbReference>
<evidence type="ECO:0000259" key="3">
    <source>
        <dbReference type="Pfam" id="PF00487"/>
    </source>
</evidence>
<dbReference type="Pfam" id="PF00487">
    <property type="entry name" value="FA_desaturase"/>
    <property type="match status" value="1"/>
</dbReference>